<evidence type="ECO:0000313" key="3">
    <source>
        <dbReference type="Proteomes" id="UP000187406"/>
    </source>
</evidence>
<dbReference type="EMBL" id="BDDD01000003">
    <property type="protein sequence ID" value="GAV56574.1"/>
    <property type="molecule type" value="Genomic_DNA"/>
</dbReference>
<organism evidence="2 3">
    <name type="scientific">Cephalotus follicularis</name>
    <name type="common">Albany pitcher plant</name>
    <dbReference type="NCBI Taxonomy" id="3775"/>
    <lineage>
        <taxon>Eukaryota</taxon>
        <taxon>Viridiplantae</taxon>
        <taxon>Streptophyta</taxon>
        <taxon>Embryophyta</taxon>
        <taxon>Tracheophyta</taxon>
        <taxon>Spermatophyta</taxon>
        <taxon>Magnoliopsida</taxon>
        <taxon>eudicotyledons</taxon>
        <taxon>Gunneridae</taxon>
        <taxon>Pentapetalae</taxon>
        <taxon>rosids</taxon>
        <taxon>fabids</taxon>
        <taxon>Oxalidales</taxon>
        <taxon>Cephalotaceae</taxon>
        <taxon>Cephalotus</taxon>
    </lineage>
</organism>
<dbReference type="InterPro" id="IPR036047">
    <property type="entry name" value="F-box-like_dom_sf"/>
</dbReference>
<dbReference type="AlphaFoldDB" id="A0A1Q3ALL3"/>
<keyword evidence="3" id="KW-1185">Reference proteome</keyword>
<dbReference type="FunFam" id="2.120.10.80:FF:000169">
    <property type="entry name" value="F-box family protein"/>
    <property type="match status" value="1"/>
</dbReference>
<dbReference type="Gene3D" id="1.20.1280.50">
    <property type="match status" value="1"/>
</dbReference>
<evidence type="ECO:0000259" key="1">
    <source>
        <dbReference type="PROSITE" id="PS50181"/>
    </source>
</evidence>
<reference evidence="3" key="1">
    <citation type="submission" date="2016-04" db="EMBL/GenBank/DDBJ databases">
        <title>Cephalotus genome sequencing.</title>
        <authorList>
            <person name="Fukushima K."/>
            <person name="Hasebe M."/>
            <person name="Fang X."/>
        </authorList>
    </citation>
    <scope>NUCLEOTIDE SEQUENCE [LARGE SCALE GENOMIC DNA]</scope>
    <source>
        <strain evidence="3">cv. St1</strain>
    </source>
</reference>
<name>A0A1Q3ALL3_CEPFO</name>
<evidence type="ECO:0000313" key="2">
    <source>
        <dbReference type="EMBL" id="GAV56574.1"/>
    </source>
</evidence>
<dbReference type="InterPro" id="IPR050796">
    <property type="entry name" value="SCF_F-box_component"/>
</dbReference>
<dbReference type="PANTHER" id="PTHR31672:SF12">
    <property type="entry name" value="F-BOX DOMAIN-CONTAINING PROTEIN"/>
    <property type="match status" value="1"/>
</dbReference>
<dbReference type="STRING" id="3775.A0A1Q3ALL3"/>
<dbReference type="Gene3D" id="2.120.10.80">
    <property type="entry name" value="Kelch-type beta propeller"/>
    <property type="match status" value="1"/>
</dbReference>
<dbReference type="SUPFAM" id="SSF117281">
    <property type="entry name" value="Kelch motif"/>
    <property type="match status" value="1"/>
</dbReference>
<sequence>MMPRTLQKPSKPRAMDPLIWSRLPQELLELVLSFLPLKTFLNLRSTCKHFKSLIFSPFFMSKHLSSSSSFSSFILLSHPQCYHHFPIYETTVGSWRYMLPRAALSSTLLSISNGLLCFSLHNSSSFLVCNLLSKSSRKIKFPNHPIAFDSLTLVSTPYGYHIFMLCSKFSFVYDSRVHSWQKYDALEPFLCGNHQEGVLFNRCLYFTTPEPFSLVSFDLERGKWERSNAELPNELTFVRLVSDGEGRLYLIGGIGRNGISRSLKLWELGDTGSWIEVETLPDMICRKFMSVCYHNYEHVYCFWHQGMVCVCCYTWPEVLYYKVPRRTWHWLPKCPSLPDKWSCGFRWFSFVPELYALV</sequence>
<protein>
    <submittedName>
        <fullName evidence="2">F-box domain-containing protein</fullName>
    </submittedName>
</protein>
<dbReference type="SMART" id="SM00256">
    <property type="entry name" value="FBOX"/>
    <property type="match status" value="1"/>
</dbReference>
<dbReference type="FunCoup" id="A0A1Q3ALL3">
    <property type="interactions" value="157"/>
</dbReference>
<dbReference type="OrthoDB" id="1703411at2759"/>
<dbReference type="InParanoid" id="A0A1Q3ALL3"/>
<accession>A0A1Q3ALL3</accession>
<dbReference type="PROSITE" id="PS50181">
    <property type="entry name" value="FBOX"/>
    <property type="match status" value="1"/>
</dbReference>
<comment type="caution">
    <text evidence="2">The sequence shown here is derived from an EMBL/GenBank/DDBJ whole genome shotgun (WGS) entry which is preliminary data.</text>
</comment>
<proteinExistence type="predicted"/>
<dbReference type="PANTHER" id="PTHR31672">
    <property type="entry name" value="BNACNNG10540D PROTEIN"/>
    <property type="match status" value="1"/>
</dbReference>
<dbReference type="InterPro" id="IPR015915">
    <property type="entry name" value="Kelch-typ_b-propeller"/>
</dbReference>
<dbReference type="Proteomes" id="UP000187406">
    <property type="component" value="Unassembled WGS sequence"/>
</dbReference>
<dbReference type="Pfam" id="PF00646">
    <property type="entry name" value="F-box"/>
    <property type="match status" value="1"/>
</dbReference>
<feature type="domain" description="F-box" evidence="1">
    <location>
        <begin position="17"/>
        <end position="63"/>
    </location>
</feature>
<gene>
    <name evidence="2" type="ORF">CFOL_v3_00116</name>
</gene>
<dbReference type="SUPFAM" id="SSF81383">
    <property type="entry name" value="F-box domain"/>
    <property type="match status" value="1"/>
</dbReference>
<dbReference type="InterPro" id="IPR001810">
    <property type="entry name" value="F-box_dom"/>
</dbReference>